<comment type="caution">
    <text evidence="1">The sequence shown here is derived from an EMBL/GenBank/DDBJ whole genome shotgun (WGS) entry which is preliminary data.</text>
</comment>
<dbReference type="RefSeq" id="WP_114353062.1">
    <property type="nucleotide sequence ID" value="NZ_QPJJ01000008.1"/>
</dbReference>
<name>A0A368XIR5_9BACI</name>
<reference evidence="1 2" key="1">
    <citation type="submission" date="2018-07" db="EMBL/GenBank/DDBJ databases">
        <title>Genomic Encyclopedia of Type Strains, Phase IV (KMG-IV): sequencing the most valuable type-strain genomes for metagenomic binning, comparative biology and taxonomic classification.</title>
        <authorList>
            <person name="Goeker M."/>
        </authorList>
    </citation>
    <scope>NUCLEOTIDE SEQUENCE [LARGE SCALE GENOMIC DNA]</scope>
    <source>
        <strain evidence="1 2">DSM 27696</strain>
    </source>
</reference>
<evidence type="ECO:0000313" key="1">
    <source>
        <dbReference type="EMBL" id="RCW66908.1"/>
    </source>
</evidence>
<dbReference type="Pfam" id="PF10776">
    <property type="entry name" value="DUF2600"/>
    <property type="match status" value="1"/>
</dbReference>
<protein>
    <submittedName>
        <fullName evidence="1">Tetraprenyl-beta-curcumene synthase</fullName>
    </submittedName>
</protein>
<dbReference type="OrthoDB" id="2371262at2"/>
<gene>
    <name evidence="1" type="ORF">DFR57_1083</name>
</gene>
<dbReference type="Proteomes" id="UP000252585">
    <property type="component" value="Unassembled WGS sequence"/>
</dbReference>
<proteinExistence type="predicted"/>
<evidence type="ECO:0000313" key="2">
    <source>
        <dbReference type="Proteomes" id="UP000252585"/>
    </source>
</evidence>
<dbReference type="InterPro" id="IPR019712">
    <property type="entry name" value="YtpB-like"/>
</dbReference>
<dbReference type="AlphaFoldDB" id="A0A368XIR5"/>
<organism evidence="1 2">
    <name type="scientific">Saliterribacillus persicus</name>
    <dbReference type="NCBI Taxonomy" id="930114"/>
    <lineage>
        <taxon>Bacteria</taxon>
        <taxon>Bacillati</taxon>
        <taxon>Bacillota</taxon>
        <taxon>Bacilli</taxon>
        <taxon>Bacillales</taxon>
        <taxon>Bacillaceae</taxon>
        <taxon>Saliterribacillus</taxon>
    </lineage>
</organism>
<accession>A0A368XIR5</accession>
<sequence length="352" mass="41070">MIPTTAPVLMNFVYRKAFPEVNKELAYWRQKANDIPNKELRTQAIASMDDKKFHCQGGSVYAILSRKKWKEAVRFIVAYQTISDYLDNLCDRSTSLDPADFRLLHQSMADALNEDAPLKDYYALREDQNDGGYLHKLVKTCQEVLRNIEQVELIKPHLLQLENLYSDLQVHKHVAHEERIDRLENWFKNHKESFPELNWQEFSASSGSTLGVFCMVSYALGGKMTEELAGNIFKSYFPYMQGLHILLDYYIDQQEDLLEGDLNFCSYYKDETELQERLLYFIKQTNHNVQKLPNKIFHEMIHHGLVGLYLADPKVSKLKNGKMMAKRLIKASGRKSKFFHLNVLVYNRLAGR</sequence>
<keyword evidence="2" id="KW-1185">Reference proteome</keyword>
<dbReference type="EMBL" id="QPJJ01000008">
    <property type="protein sequence ID" value="RCW66908.1"/>
    <property type="molecule type" value="Genomic_DNA"/>
</dbReference>